<accession>A0ACC0GWJ2</accession>
<organism evidence="1 2">
    <name type="scientific">Camellia lanceoleosa</name>
    <dbReference type="NCBI Taxonomy" id="1840588"/>
    <lineage>
        <taxon>Eukaryota</taxon>
        <taxon>Viridiplantae</taxon>
        <taxon>Streptophyta</taxon>
        <taxon>Embryophyta</taxon>
        <taxon>Tracheophyta</taxon>
        <taxon>Spermatophyta</taxon>
        <taxon>Magnoliopsida</taxon>
        <taxon>eudicotyledons</taxon>
        <taxon>Gunneridae</taxon>
        <taxon>Pentapetalae</taxon>
        <taxon>asterids</taxon>
        <taxon>Ericales</taxon>
        <taxon>Theaceae</taxon>
        <taxon>Camellia</taxon>
    </lineage>
</organism>
<evidence type="ECO:0000313" key="1">
    <source>
        <dbReference type="EMBL" id="KAI8005597.1"/>
    </source>
</evidence>
<evidence type="ECO:0000313" key="2">
    <source>
        <dbReference type="Proteomes" id="UP001060215"/>
    </source>
</evidence>
<proteinExistence type="predicted"/>
<protein>
    <submittedName>
        <fullName evidence="1">F-box protein</fullName>
    </submittedName>
</protein>
<gene>
    <name evidence="1" type="ORF">LOK49_LG07G01960</name>
</gene>
<dbReference type="Proteomes" id="UP001060215">
    <property type="component" value="Chromosome 7"/>
</dbReference>
<comment type="caution">
    <text evidence="1">The sequence shown here is derived from an EMBL/GenBank/DDBJ whole genome shotgun (WGS) entry which is preliminary data.</text>
</comment>
<reference evidence="1 2" key="1">
    <citation type="journal article" date="2022" name="Plant J.">
        <title>Chromosome-level genome of Camellia lanceoleosa provides a valuable resource for understanding genome evolution and self-incompatibility.</title>
        <authorList>
            <person name="Gong W."/>
            <person name="Xiao S."/>
            <person name="Wang L."/>
            <person name="Liao Z."/>
            <person name="Chang Y."/>
            <person name="Mo W."/>
            <person name="Hu G."/>
            <person name="Li W."/>
            <person name="Zhao G."/>
            <person name="Zhu H."/>
            <person name="Hu X."/>
            <person name="Ji K."/>
            <person name="Xiang X."/>
            <person name="Song Q."/>
            <person name="Yuan D."/>
            <person name="Jin S."/>
            <person name="Zhang L."/>
        </authorList>
    </citation>
    <scope>NUCLEOTIDE SEQUENCE [LARGE SCALE GENOMIC DNA]</scope>
    <source>
        <strain evidence="1">SQ_2022a</strain>
    </source>
</reference>
<keyword evidence="2" id="KW-1185">Reference proteome</keyword>
<dbReference type="EMBL" id="CM045764">
    <property type="protein sequence ID" value="KAI8005597.1"/>
    <property type="molecule type" value="Genomic_DNA"/>
</dbReference>
<sequence length="143" mass="16281">MFPDRILHYYSQIGPSPFVNGVLHWMACRGREMDELVIMSFQLADEIFGEIIVPSFDGHCTAILAFQHSIALVVQDPATTKWDMWVMKEYGVVNSWAKQYSLRNTIGFPSGSMKNGEIPIERRTGNLVSYDPKTQFHGDLKLP</sequence>
<name>A0ACC0GWJ2_9ERIC</name>